<proteinExistence type="predicted"/>
<dbReference type="EMBL" id="CP104205">
    <property type="protein sequence ID" value="UWX54891.1"/>
    <property type="molecule type" value="Genomic_DNA"/>
</dbReference>
<dbReference type="Proteomes" id="UP001059209">
    <property type="component" value="Chromosome"/>
</dbReference>
<evidence type="ECO:0000313" key="2">
    <source>
        <dbReference type="Proteomes" id="UP001059209"/>
    </source>
</evidence>
<evidence type="ECO:0000313" key="1">
    <source>
        <dbReference type="EMBL" id="UWX54891.1"/>
    </source>
</evidence>
<accession>A0ABY5Y7Q8</accession>
<protein>
    <submittedName>
        <fullName evidence="1">Uncharacterized protein</fullName>
    </submittedName>
</protein>
<sequence length="173" mass="21177">MNWIKDFQALSQNHIYSMDKIQWWLLKYTEKNKSIYNLERSRNSDGQKQLSDIILPLFWRSGKDRIFLDLYVTLDKISKFHRNERYFEQEVLDYHKIANSDSDLKNWISKNKSFGADVYVCFLTDYLDYDENENEEHLKVFVPSLKDLEIFINRADFKYTIDFLEIFNYNYWN</sequence>
<reference evidence="1" key="1">
    <citation type="submission" date="2022-09" db="EMBL/GenBank/DDBJ databases">
        <title>Maribacter litopenaei sp. nov., isolated from the intestinal tract of the Pacific White Shrimp, Litopenaeus vannamei.</title>
        <authorList>
            <person name="Kim S.Y."/>
            <person name="Hwang C.Y."/>
        </authorList>
    </citation>
    <scope>NUCLEOTIDE SEQUENCE</scope>
    <source>
        <strain evidence="1">HL-LV01</strain>
    </source>
</reference>
<gene>
    <name evidence="1" type="ORF">NYZ99_19485</name>
</gene>
<keyword evidence="2" id="KW-1185">Reference proteome</keyword>
<organism evidence="1 2">
    <name type="scientific">Maribacter litopenaei</name>
    <dbReference type="NCBI Taxonomy" id="2976127"/>
    <lineage>
        <taxon>Bacteria</taxon>
        <taxon>Pseudomonadati</taxon>
        <taxon>Bacteroidota</taxon>
        <taxon>Flavobacteriia</taxon>
        <taxon>Flavobacteriales</taxon>
        <taxon>Flavobacteriaceae</taxon>
        <taxon>Maribacter</taxon>
    </lineage>
</organism>
<name>A0ABY5Y7Q8_9FLAO</name>
<dbReference type="RefSeq" id="WP_260572745.1">
    <property type="nucleotide sequence ID" value="NZ_CP104205.1"/>
</dbReference>